<dbReference type="GO" id="GO:0016491">
    <property type="term" value="F:oxidoreductase activity"/>
    <property type="evidence" value="ECO:0007669"/>
    <property type="project" value="UniProtKB-KW"/>
</dbReference>
<keyword evidence="8 13" id="KW-1133">Transmembrane helix</keyword>
<evidence type="ECO:0000256" key="13">
    <source>
        <dbReference type="SAM" id="Phobius"/>
    </source>
</evidence>
<keyword evidence="3" id="KW-0285">Flavoprotein</keyword>
<dbReference type="PANTHER" id="PTHR47354">
    <property type="entry name" value="NADH OXIDOREDUCTASE HCR"/>
    <property type="match status" value="1"/>
</dbReference>
<dbReference type="GO" id="GO:0051537">
    <property type="term" value="F:2 iron, 2 sulfur cluster binding"/>
    <property type="evidence" value="ECO:0007669"/>
    <property type="project" value="UniProtKB-KW"/>
</dbReference>
<dbReference type="Proteomes" id="UP000275401">
    <property type="component" value="Unassembled WGS sequence"/>
</dbReference>
<dbReference type="SUPFAM" id="SSF52343">
    <property type="entry name" value="Ferredoxin reductase-like, C-terminal NADP-linked domain"/>
    <property type="match status" value="1"/>
</dbReference>
<gene>
    <name evidence="15" type="ORF">EEJ42_00645</name>
</gene>
<evidence type="ECO:0000256" key="3">
    <source>
        <dbReference type="ARBA" id="ARBA00022630"/>
    </source>
</evidence>
<evidence type="ECO:0000259" key="14">
    <source>
        <dbReference type="PROSITE" id="PS51384"/>
    </source>
</evidence>
<dbReference type="InterPro" id="IPR013130">
    <property type="entry name" value="Fe3_Rdtase_TM_dom"/>
</dbReference>
<organism evidence="15 16">
    <name type="scientific">Streptomyces botrytidirepellens</name>
    <dbReference type="NCBI Taxonomy" id="2486417"/>
    <lineage>
        <taxon>Bacteria</taxon>
        <taxon>Bacillati</taxon>
        <taxon>Actinomycetota</taxon>
        <taxon>Actinomycetes</taxon>
        <taxon>Kitasatosporales</taxon>
        <taxon>Streptomycetaceae</taxon>
        <taxon>Streptomyces</taxon>
    </lineage>
</organism>
<feature type="domain" description="FAD-binding FR-type" evidence="14">
    <location>
        <begin position="230"/>
        <end position="330"/>
    </location>
</feature>
<evidence type="ECO:0000256" key="2">
    <source>
        <dbReference type="ARBA" id="ARBA00004141"/>
    </source>
</evidence>
<feature type="transmembrane region" description="Helical" evidence="13">
    <location>
        <begin position="25"/>
        <end position="45"/>
    </location>
</feature>
<dbReference type="GO" id="GO:0050660">
    <property type="term" value="F:flavin adenine dinucleotide binding"/>
    <property type="evidence" value="ECO:0007669"/>
    <property type="project" value="TreeGrafter"/>
</dbReference>
<feature type="transmembrane region" description="Helical" evidence="13">
    <location>
        <begin position="172"/>
        <end position="191"/>
    </location>
</feature>
<evidence type="ECO:0000256" key="5">
    <source>
        <dbReference type="ARBA" id="ARBA00022714"/>
    </source>
</evidence>
<keyword evidence="16" id="KW-1185">Reference proteome</keyword>
<keyword evidence="12 13" id="KW-0472">Membrane</keyword>
<proteinExistence type="predicted"/>
<keyword evidence="11" id="KW-0411">Iron-sulfur</keyword>
<protein>
    <submittedName>
        <fullName evidence="15">Ferric reductase</fullName>
    </submittedName>
</protein>
<accession>A0A3M8XCJ1</accession>
<evidence type="ECO:0000256" key="11">
    <source>
        <dbReference type="ARBA" id="ARBA00023014"/>
    </source>
</evidence>
<feature type="transmembrane region" description="Helical" evidence="13">
    <location>
        <begin position="206"/>
        <end position="225"/>
    </location>
</feature>
<dbReference type="InterPro" id="IPR001433">
    <property type="entry name" value="OxRdtase_FAD/NAD-bd"/>
</dbReference>
<dbReference type="PROSITE" id="PS51384">
    <property type="entry name" value="FAD_FR"/>
    <property type="match status" value="1"/>
</dbReference>
<keyword evidence="6" id="KW-0479">Metal-binding</keyword>
<dbReference type="Pfam" id="PF00175">
    <property type="entry name" value="NAD_binding_1"/>
    <property type="match status" value="1"/>
</dbReference>
<evidence type="ECO:0000313" key="16">
    <source>
        <dbReference type="Proteomes" id="UP000275401"/>
    </source>
</evidence>
<comment type="caution">
    <text evidence="15">The sequence shown here is derived from an EMBL/GenBank/DDBJ whole genome shotgun (WGS) entry which is preliminary data.</text>
</comment>
<dbReference type="InterPro" id="IPR050415">
    <property type="entry name" value="MRET"/>
</dbReference>
<dbReference type="SUPFAM" id="SSF63380">
    <property type="entry name" value="Riboflavin synthase domain-like"/>
    <property type="match status" value="1"/>
</dbReference>
<evidence type="ECO:0000256" key="10">
    <source>
        <dbReference type="ARBA" id="ARBA00023004"/>
    </source>
</evidence>
<evidence type="ECO:0000256" key="1">
    <source>
        <dbReference type="ARBA" id="ARBA00001974"/>
    </source>
</evidence>
<dbReference type="Pfam" id="PF01794">
    <property type="entry name" value="Ferric_reduct"/>
    <property type="match status" value="1"/>
</dbReference>
<keyword evidence="9" id="KW-0560">Oxidoreductase</keyword>
<dbReference type="InterPro" id="IPR039261">
    <property type="entry name" value="FNR_nucleotide-bd"/>
</dbReference>
<evidence type="ECO:0000256" key="7">
    <source>
        <dbReference type="ARBA" id="ARBA00022827"/>
    </source>
</evidence>
<dbReference type="GO" id="GO:0046872">
    <property type="term" value="F:metal ion binding"/>
    <property type="evidence" value="ECO:0007669"/>
    <property type="project" value="UniProtKB-KW"/>
</dbReference>
<evidence type="ECO:0000256" key="6">
    <source>
        <dbReference type="ARBA" id="ARBA00022723"/>
    </source>
</evidence>
<evidence type="ECO:0000256" key="12">
    <source>
        <dbReference type="ARBA" id="ARBA00023136"/>
    </source>
</evidence>
<name>A0A3M8XCJ1_9ACTN</name>
<dbReference type="GO" id="GO:0016020">
    <property type="term" value="C:membrane"/>
    <property type="evidence" value="ECO:0007669"/>
    <property type="project" value="UniProtKB-SubCell"/>
</dbReference>
<keyword evidence="5" id="KW-0001">2Fe-2S</keyword>
<dbReference type="PANTHER" id="PTHR47354:SF8">
    <property type="entry name" value="1,2-PHENYLACETYL-COA EPOXIDASE, SUBUNIT E"/>
    <property type="match status" value="1"/>
</dbReference>
<dbReference type="Gene3D" id="3.40.50.80">
    <property type="entry name" value="Nucleotide-binding domain of ferredoxin-NADP reductase (FNR) module"/>
    <property type="match status" value="1"/>
</dbReference>
<dbReference type="RefSeq" id="WP_123098080.1">
    <property type="nucleotide sequence ID" value="NZ_RIBZ01000015.1"/>
</dbReference>
<feature type="transmembrane region" description="Helical" evidence="13">
    <location>
        <begin position="142"/>
        <end position="160"/>
    </location>
</feature>
<dbReference type="SFLD" id="SFLDS00052">
    <property type="entry name" value="Ferric_Reductase_Domain"/>
    <property type="match status" value="1"/>
</dbReference>
<dbReference type="CDD" id="cd06198">
    <property type="entry name" value="FNR_like_3"/>
    <property type="match status" value="1"/>
</dbReference>
<evidence type="ECO:0000256" key="8">
    <source>
        <dbReference type="ARBA" id="ARBA00022989"/>
    </source>
</evidence>
<keyword evidence="4 13" id="KW-0812">Transmembrane</keyword>
<dbReference type="EMBL" id="RIBZ01000015">
    <property type="protein sequence ID" value="RNG38850.1"/>
    <property type="molecule type" value="Genomic_DNA"/>
</dbReference>
<evidence type="ECO:0000256" key="4">
    <source>
        <dbReference type="ARBA" id="ARBA00022692"/>
    </source>
</evidence>
<dbReference type="SFLD" id="SFLDG01168">
    <property type="entry name" value="Ferric_reductase_subgroup_(FRE"/>
    <property type="match status" value="1"/>
</dbReference>
<dbReference type="InterPro" id="IPR017927">
    <property type="entry name" value="FAD-bd_FR_type"/>
</dbReference>
<feature type="transmembrane region" description="Helical" evidence="13">
    <location>
        <begin position="65"/>
        <end position="84"/>
    </location>
</feature>
<comment type="subcellular location">
    <subcellularLocation>
        <location evidence="2">Membrane</location>
        <topology evidence="2">Multi-pass membrane protein</topology>
    </subcellularLocation>
</comment>
<dbReference type="AlphaFoldDB" id="A0A3M8XCJ1"/>
<dbReference type="InterPro" id="IPR017938">
    <property type="entry name" value="Riboflavin_synthase-like_b-brl"/>
</dbReference>
<dbReference type="PRINTS" id="PR00410">
    <property type="entry name" value="PHEHYDRXLASE"/>
</dbReference>
<sequence>MTTLLNSRAGRRLALRQIRPRRSPAVPLVLLSWAGAAAVLSLWWFNTPNVTGNAAWLNGAGRLSGLLAGYVLALVVLQMARVPALERRVGSDRVARWHAMSGRYALCLILAHVGLIIAGYATQGGVSFVEQTETMVLTFPDMLEATIGTVTLVVIGLISAGMVRRRLPYEVWYYLHLLTYAAVFLTFWHQLSNGAEFVGDMTAQTAWYVLYGAVSALAIWYRLLVPLRLNMRHRMKVEAVVQEAPGIVSVLIKGRKLHRIGAEAGQFFRWRFLAPQLRWGSHPYSLSAPPRPNLLRITVKAVGGHSTRLAELKPGTRVWAEGPYGAMTASRRSQGKVLMIAGGAGITPIRALFETLPGKGGDLTLLYRARTVEDLALWGELKQIATERDARLLYAVNGPDGARPEISAERLRALLPDIDEHDVYLCGPPGLTEHAYEALHDAGVPDRRIHHESFEL</sequence>
<evidence type="ECO:0000313" key="15">
    <source>
        <dbReference type="EMBL" id="RNG38850.1"/>
    </source>
</evidence>
<keyword evidence="10" id="KW-0408">Iron</keyword>
<evidence type="ECO:0000256" key="9">
    <source>
        <dbReference type="ARBA" id="ARBA00023002"/>
    </source>
</evidence>
<feature type="transmembrane region" description="Helical" evidence="13">
    <location>
        <begin position="104"/>
        <end position="122"/>
    </location>
</feature>
<comment type="cofactor">
    <cofactor evidence="1">
        <name>FAD</name>
        <dbReference type="ChEBI" id="CHEBI:57692"/>
    </cofactor>
</comment>
<keyword evidence="7" id="KW-0274">FAD</keyword>
<dbReference type="Gene3D" id="2.40.30.10">
    <property type="entry name" value="Translation factors"/>
    <property type="match status" value="1"/>
</dbReference>
<reference evidence="15 16" key="1">
    <citation type="submission" date="2018-11" db="EMBL/GenBank/DDBJ databases">
        <title>The Potential of Streptomyces as Biocontrol Agents against the Tomato grey mould, Botrytis cinerea (Gray mold) Frontiers in Microbiology.</title>
        <authorList>
            <person name="Li D."/>
        </authorList>
    </citation>
    <scope>NUCLEOTIDE SEQUENCE [LARGE SCALE GENOMIC DNA]</scope>
    <source>
        <strain evidence="15 16">NEAU-LD23</strain>
    </source>
</reference>